<dbReference type="Pfam" id="PF02525">
    <property type="entry name" value="Flavodoxin_2"/>
    <property type="match status" value="1"/>
</dbReference>
<dbReference type="PANTHER" id="PTHR43741">
    <property type="entry name" value="FMN-DEPENDENT NADH-AZOREDUCTASE 1"/>
    <property type="match status" value="1"/>
</dbReference>
<feature type="domain" description="Flavodoxin-like fold" evidence="7">
    <location>
        <begin position="2"/>
        <end position="197"/>
    </location>
</feature>
<keyword evidence="10" id="KW-1185">Reference proteome</keyword>
<dbReference type="GO" id="GO:0009055">
    <property type="term" value="F:electron transfer activity"/>
    <property type="evidence" value="ECO:0007669"/>
    <property type="project" value="UniProtKB-UniRule"/>
</dbReference>
<comment type="cofactor">
    <cofactor evidence="6">
        <name>FMN</name>
        <dbReference type="ChEBI" id="CHEBI:58210"/>
    </cofactor>
    <text evidence="6">Binds 1 FMN per subunit.</text>
</comment>
<dbReference type="InterPro" id="IPR029039">
    <property type="entry name" value="Flavoprotein-like_sf"/>
</dbReference>
<evidence type="ECO:0000256" key="3">
    <source>
        <dbReference type="ARBA" id="ARBA00023002"/>
    </source>
</evidence>
<proteinExistence type="inferred from homology"/>
<accession>A0A6G6S7A2</accession>
<dbReference type="PANTHER" id="PTHR43741:SF2">
    <property type="entry name" value="FMN-DEPENDENT NADH:QUINONE OXIDOREDUCTASE"/>
    <property type="match status" value="1"/>
</dbReference>
<comment type="subunit">
    <text evidence="6">Homodimer.</text>
</comment>
<keyword evidence="4 6" id="KW-0520">NAD</keyword>
<dbReference type="GO" id="GO:0010181">
    <property type="term" value="F:FMN binding"/>
    <property type="evidence" value="ECO:0007669"/>
    <property type="project" value="UniProtKB-UniRule"/>
</dbReference>
<comment type="similarity">
    <text evidence="6">Belongs to the azoreductase type 1 family.</text>
</comment>
<evidence type="ECO:0000313" key="9">
    <source>
        <dbReference type="EMBL" id="QIF89721.1"/>
    </source>
</evidence>
<reference evidence="8" key="2">
    <citation type="submission" date="2020-11" db="EMBL/GenBank/DDBJ databases">
        <title>Enhanced detection system for hospital associated transmission using whole genome sequencing surveillance.</title>
        <authorList>
            <person name="Harrison L.H."/>
            <person name="Van Tyne D."/>
            <person name="Marsh J.W."/>
            <person name="Griffith M.P."/>
            <person name="Snyder D.J."/>
            <person name="Cooper V.S."/>
            <person name="Mustapha M."/>
        </authorList>
    </citation>
    <scope>NUCLEOTIDE SEQUENCE</scope>
    <source>
        <strain evidence="8">PR00070</strain>
    </source>
</reference>
<dbReference type="InterPro" id="IPR003680">
    <property type="entry name" value="Flavodoxin_fold"/>
</dbReference>
<gene>
    <name evidence="6" type="primary">azoR</name>
    <name evidence="9" type="ORF">GTH23_06555</name>
    <name evidence="8" type="ORF">I4901_16400</name>
</gene>
<comment type="catalytic activity">
    <reaction evidence="5">
        <text>N,N-dimethyl-1,4-phenylenediamine + anthranilate + 2 NAD(+) = 2-(4-dimethylaminophenyl)diazenylbenzoate + 2 NADH + 2 H(+)</text>
        <dbReference type="Rhea" id="RHEA:55872"/>
        <dbReference type="ChEBI" id="CHEBI:15378"/>
        <dbReference type="ChEBI" id="CHEBI:15783"/>
        <dbReference type="ChEBI" id="CHEBI:16567"/>
        <dbReference type="ChEBI" id="CHEBI:57540"/>
        <dbReference type="ChEBI" id="CHEBI:57945"/>
        <dbReference type="ChEBI" id="CHEBI:71579"/>
        <dbReference type="EC" id="1.7.1.17"/>
    </reaction>
    <physiologicalReaction direction="right-to-left" evidence="5">
        <dbReference type="Rhea" id="RHEA:55874"/>
    </physiologicalReaction>
</comment>
<dbReference type="EC" id="1.6.5.-" evidence="6"/>
<reference evidence="9 10" key="1">
    <citation type="submission" date="2020-01" db="EMBL/GenBank/DDBJ databases">
        <title>The genomic epidemiology of tigecycline resistance gene tet(X) variants in a swine farm in China.</title>
        <authorList>
            <person name="Peng K."/>
            <person name="Li R."/>
        </authorList>
    </citation>
    <scope>NUCLEOTIDE SEQUENCE [LARGE SCALE GENOMIC DNA]</scope>
    <source>
        <strain evidence="9 10">ZF1</strain>
    </source>
</reference>
<organism evidence="8 11">
    <name type="scientific">Proteus terrae subsp. cibarius</name>
    <dbReference type="NCBI Taxonomy" id="626774"/>
    <lineage>
        <taxon>Bacteria</taxon>
        <taxon>Pseudomonadati</taxon>
        <taxon>Pseudomonadota</taxon>
        <taxon>Gammaproteobacteria</taxon>
        <taxon>Enterobacterales</taxon>
        <taxon>Morganellaceae</taxon>
        <taxon>Proteus</taxon>
    </lineage>
</organism>
<keyword evidence="1 6" id="KW-0285">Flavoprotein</keyword>
<keyword evidence="3 6" id="KW-0560">Oxidoreductase</keyword>
<name>A0A6G6S7A2_9GAMM</name>
<protein>
    <recommendedName>
        <fullName evidence="6">FMN dependent NADH:quinone oxidoreductase</fullName>
        <ecNumber evidence="6">1.6.5.-</ecNumber>
    </recommendedName>
    <alternativeName>
        <fullName evidence="6">Azo-dye reductase</fullName>
    </alternativeName>
    <alternativeName>
        <fullName evidence="6">FMN-dependent NADH-azo compound oxidoreductase</fullName>
    </alternativeName>
    <alternativeName>
        <fullName evidence="6">FMN-dependent NADH-azoreductase</fullName>
        <ecNumber evidence="6">1.7.1.17</ecNumber>
    </alternativeName>
</protein>
<dbReference type="Gene3D" id="3.40.50.360">
    <property type="match status" value="1"/>
</dbReference>
<dbReference type="HAMAP" id="MF_01216">
    <property type="entry name" value="Azoreductase_type1"/>
    <property type="match status" value="1"/>
</dbReference>
<comment type="function">
    <text evidence="6">Also exhibits azoreductase activity. Catalyzes the reductive cleavage of the azo bond in aromatic azo compounds to the corresponding amines.</text>
</comment>
<dbReference type="GO" id="GO:0016652">
    <property type="term" value="F:oxidoreductase activity, acting on NAD(P)H as acceptor"/>
    <property type="evidence" value="ECO:0007669"/>
    <property type="project" value="UniProtKB-UniRule"/>
</dbReference>
<feature type="binding site" evidence="6">
    <location>
        <begin position="96"/>
        <end position="99"/>
    </location>
    <ligand>
        <name>FMN</name>
        <dbReference type="ChEBI" id="CHEBI:58210"/>
    </ligand>
</feature>
<dbReference type="InterPro" id="IPR023048">
    <property type="entry name" value="NADH:quinone_OxRdtase_FMN_depd"/>
</dbReference>
<dbReference type="GeneID" id="57332980"/>
<sequence>MKKILVLKSSILDSYSHSNKMADYLIENWQSNHKDDLVTIRDLAKNPVPTLDQATLFAFGKETAMLSDEQKAVRALSDELISELKAHDMIVITAPMYNFSISAQLKHYIDFIARAGETFKYTEAGSVGLLENKQAIVLTSRGGVHKDQPSDLIVPFLKQFLAFIGINDVQFIMAEGTAYGEEYAQQSHLQAQKEIDAVINSRSITVK</sequence>
<comment type="function">
    <text evidence="6">Quinone reductase that provides resistance to thiol-specific stress caused by electrophilic quinones.</text>
</comment>
<dbReference type="Proteomes" id="UP000612266">
    <property type="component" value="Unassembled WGS sequence"/>
</dbReference>
<feature type="binding site" evidence="6">
    <location>
        <begin position="16"/>
        <end position="18"/>
    </location>
    <ligand>
        <name>FMN</name>
        <dbReference type="ChEBI" id="CHEBI:58210"/>
    </ligand>
</feature>
<evidence type="ECO:0000256" key="4">
    <source>
        <dbReference type="ARBA" id="ARBA00023027"/>
    </source>
</evidence>
<dbReference type="GO" id="GO:0016655">
    <property type="term" value="F:oxidoreductase activity, acting on NAD(P)H, quinone or similar compound as acceptor"/>
    <property type="evidence" value="ECO:0007669"/>
    <property type="project" value="InterPro"/>
</dbReference>
<evidence type="ECO:0000313" key="10">
    <source>
        <dbReference type="Proteomes" id="UP000501338"/>
    </source>
</evidence>
<keyword evidence="2 6" id="KW-0288">FMN</keyword>
<feature type="binding site" evidence="6">
    <location>
        <begin position="140"/>
        <end position="143"/>
    </location>
    <ligand>
        <name>FMN</name>
        <dbReference type="ChEBI" id="CHEBI:58210"/>
    </ligand>
</feature>
<evidence type="ECO:0000256" key="1">
    <source>
        <dbReference type="ARBA" id="ARBA00022630"/>
    </source>
</evidence>
<comment type="catalytic activity">
    <reaction evidence="6">
        <text>2 a quinone + NADH + H(+) = 2 a 1,4-benzosemiquinone + NAD(+)</text>
        <dbReference type="Rhea" id="RHEA:65952"/>
        <dbReference type="ChEBI" id="CHEBI:15378"/>
        <dbReference type="ChEBI" id="CHEBI:57540"/>
        <dbReference type="ChEBI" id="CHEBI:57945"/>
        <dbReference type="ChEBI" id="CHEBI:132124"/>
        <dbReference type="ChEBI" id="CHEBI:134225"/>
    </reaction>
</comment>
<dbReference type="InterPro" id="IPR050104">
    <property type="entry name" value="FMN-dep_NADH:Q_OxRdtase_AzoR1"/>
</dbReference>
<dbReference type="Proteomes" id="UP000501338">
    <property type="component" value="Chromosome"/>
</dbReference>
<evidence type="ECO:0000259" key="7">
    <source>
        <dbReference type="Pfam" id="PF02525"/>
    </source>
</evidence>
<dbReference type="SUPFAM" id="SSF52218">
    <property type="entry name" value="Flavoproteins"/>
    <property type="match status" value="1"/>
</dbReference>
<evidence type="ECO:0000256" key="6">
    <source>
        <dbReference type="HAMAP-Rule" id="MF_01216"/>
    </source>
</evidence>
<dbReference type="RefSeq" id="WP_075673648.1">
    <property type="nucleotide sequence ID" value="NZ_CP045008.1"/>
</dbReference>
<evidence type="ECO:0000256" key="2">
    <source>
        <dbReference type="ARBA" id="ARBA00022643"/>
    </source>
</evidence>
<feature type="binding site" evidence="6">
    <location>
        <position position="10"/>
    </location>
    <ligand>
        <name>FMN</name>
        <dbReference type="ChEBI" id="CHEBI:58210"/>
    </ligand>
</feature>
<dbReference type="AlphaFoldDB" id="A0A6G6S7A2"/>
<dbReference type="EC" id="1.7.1.17" evidence="6"/>
<dbReference type="EMBL" id="CP047340">
    <property type="protein sequence ID" value="QIF89721.1"/>
    <property type="molecule type" value="Genomic_DNA"/>
</dbReference>
<evidence type="ECO:0000256" key="5">
    <source>
        <dbReference type="ARBA" id="ARBA00048542"/>
    </source>
</evidence>
<evidence type="ECO:0000313" key="11">
    <source>
        <dbReference type="Proteomes" id="UP000612266"/>
    </source>
</evidence>
<dbReference type="EMBL" id="JADSJR010000029">
    <property type="protein sequence ID" value="MBG2915949.1"/>
    <property type="molecule type" value="Genomic_DNA"/>
</dbReference>
<evidence type="ECO:0000313" key="8">
    <source>
        <dbReference type="EMBL" id="MBG2915949.1"/>
    </source>
</evidence>